<gene>
    <name evidence="1" type="ORF">DFH07DRAFT_997632</name>
</gene>
<protein>
    <submittedName>
        <fullName evidence="1">Uncharacterized protein</fullName>
    </submittedName>
</protein>
<evidence type="ECO:0000313" key="1">
    <source>
        <dbReference type="EMBL" id="KAJ7771939.1"/>
    </source>
</evidence>
<dbReference type="Proteomes" id="UP001215280">
    <property type="component" value="Unassembled WGS sequence"/>
</dbReference>
<comment type="caution">
    <text evidence="1">The sequence shown here is derived from an EMBL/GenBank/DDBJ whole genome shotgun (WGS) entry which is preliminary data.</text>
</comment>
<keyword evidence="2" id="KW-1185">Reference proteome</keyword>
<dbReference type="AlphaFoldDB" id="A0AAD7JU74"/>
<proteinExistence type="predicted"/>
<organism evidence="1 2">
    <name type="scientific">Mycena maculata</name>
    <dbReference type="NCBI Taxonomy" id="230809"/>
    <lineage>
        <taxon>Eukaryota</taxon>
        <taxon>Fungi</taxon>
        <taxon>Dikarya</taxon>
        <taxon>Basidiomycota</taxon>
        <taxon>Agaricomycotina</taxon>
        <taxon>Agaricomycetes</taxon>
        <taxon>Agaricomycetidae</taxon>
        <taxon>Agaricales</taxon>
        <taxon>Marasmiineae</taxon>
        <taxon>Mycenaceae</taxon>
        <taxon>Mycena</taxon>
    </lineage>
</organism>
<evidence type="ECO:0000313" key="2">
    <source>
        <dbReference type="Proteomes" id="UP001215280"/>
    </source>
</evidence>
<accession>A0AAD7JU74</accession>
<dbReference type="EMBL" id="JARJLG010000020">
    <property type="protein sequence ID" value="KAJ7771939.1"/>
    <property type="molecule type" value="Genomic_DNA"/>
</dbReference>
<sequence>MLLIHTIKTPCTADKAVRALRWNLSSETAGSKTNTWSDIGHIYNTYGPIPGTLGGWDIRGTAPTVWDVDSSPTTNRTMEWTWLDDSGVPKLWVDDIETVPIHLLCYDRSPAACTMHTYYPHIFEELWAPWSSGTREHDIKCVEIWNWPIELAVLARTLDSAGAKRLLNLEPRWDTGLGFGTVFLVIVQIWKWVQFYGNRDWTAQDPG</sequence>
<reference evidence="1" key="1">
    <citation type="submission" date="2023-03" db="EMBL/GenBank/DDBJ databases">
        <title>Massive genome expansion in bonnet fungi (Mycena s.s.) driven by repeated elements and novel gene families across ecological guilds.</title>
        <authorList>
            <consortium name="Lawrence Berkeley National Laboratory"/>
            <person name="Harder C.B."/>
            <person name="Miyauchi S."/>
            <person name="Viragh M."/>
            <person name="Kuo A."/>
            <person name="Thoen E."/>
            <person name="Andreopoulos B."/>
            <person name="Lu D."/>
            <person name="Skrede I."/>
            <person name="Drula E."/>
            <person name="Henrissat B."/>
            <person name="Morin E."/>
            <person name="Kohler A."/>
            <person name="Barry K."/>
            <person name="LaButti K."/>
            <person name="Morin E."/>
            <person name="Salamov A."/>
            <person name="Lipzen A."/>
            <person name="Mereny Z."/>
            <person name="Hegedus B."/>
            <person name="Baldrian P."/>
            <person name="Stursova M."/>
            <person name="Weitz H."/>
            <person name="Taylor A."/>
            <person name="Grigoriev I.V."/>
            <person name="Nagy L.G."/>
            <person name="Martin F."/>
            <person name="Kauserud H."/>
        </authorList>
    </citation>
    <scope>NUCLEOTIDE SEQUENCE</scope>
    <source>
        <strain evidence="1">CBHHK188m</strain>
    </source>
</reference>
<name>A0AAD7JU74_9AGAR</name>